<dbReference type="AlphaFoldDB" id="A0A1M5RA67"/>
<name>A0A1M5RA67_9BRAD</name>
<sequence>MAEYRAYTVGHDGNFIGFDSLVCADDAEAIEKAKRLIDGHDVELWNGVRFVIRLSRKPE</sequence>
<evidence type="ECO:0000313" key="2">
    <source>
        <dbReference type="Proteomes" id="UP000189796"/>
    </source>
</evidence>
<evidence type="ECO:0000313" key="1">
    <source>
        <dbReference type="EMBL" id="SHH22959.1"/>
    </source>
</evidence>
<proteinExistence type="predicted"/>
<organism evidence="1 2">
    <name type="scientific">Bradyrhizobium erythrophlei</name>
    <dbReference type="NCBI Taxonomy" id="1437360"/>
    <lineage>
        <taxon>Bacteria</taxon>
        <taxon>Pseudomonadati</taxon>
        <taxon>Pseudomonadota</taxon>
        <taxon>Alphaproteobacteria</taxon>
        <taxon>Hyphomicrobiales</taxon>
        <taxon>Nitrobacteraceae</taxon>
        <taxon>Bradyrhizobium</taxon>
    </lineage>
</organism>
<dbReference type="EMBL" id="LT670817">
    <property type="protein sequence ID" value="SHH22959.1"/>
    <property type="molecule type" value="Genomic_DNA"/>
</dbReference>
<gene>
    <name evidence="1" type="ORF">SAMN05443248_4137</name>
</gene>
<reference evidence="1 2" key="1">
    <citation type="submission" date="2016-11" db="EMBL/GenBank/DDBJ databases">
        <authorList>
            <person name="Jaros S."/>
            <person name="Januszkiewicz K."/>
            <person name="Wedrychowicz H."/>
        </authorList>
    </citation>
    <scope>NUCLEOTIDE SEQUENCE [LARGE SCALE GENOMIC DNA]</scope>
    <source>
        <strain evidence="1 2">GAS138</strain>
    </source>
</reference>
<dbReference type="Proteomes" id="UP000189796">
    <property type="component" value="Chromosome I"/>
</dbReference>
<protein>
    <submittedName>
        <fullName evidence="1">Uncharacterized protein</fullName>
    </submittedName>
</protein>
<accession>A0A1M5RA67</accession>